<proteinExistence type="predicted"/>
<protein>
    <submittedName>
        <fullName evidence="1">Uncharacterized protein</fullName>
    </submittedName>
</protein>
<dbReference type="EMBL" id="MKFU01000054">
    <property type="protein sequence ID" value="OHY89326.1"/>
    <property type="molecule type" value="Genomic_DNA"/>
</dbReference>
<dbReference type="AlphaFoldDB" id="A0A1S2CL85"/>
<dbReference type="RefSeq" id="WP_042017918.1">
    <property type="nucleotide sequence ID" value="NZ_KV861306.1"/>
</dbReference>
<organism evidence="1 2">
    <name type="scientific">Aeromonas sobria</name>
    <dbReference type="NCBI Taxonomy" id="646"/>
    <lineage>
        <taxon>Bacteria</taxon>
        <taxon>Pseudomonadati</taxon>
        <taxon>Pseudomonadota</taxon>
        <taxon>Gammaproteobacteria</taxon>
        <taxon>Aeromonadales</taxon>
        <taxon>Aeromonadaceae</taxon>
        <taxon>Aeromonas</taxon>
    </lineage>
</organism>
<comment type="caution">
    <text evidence="1">The sequence shown here is derived from an EMBL/GenBank/DDBJ whole genome shotgun (WGS) entry which is preliminary data.</text>
</comment>
<dbReference type="STRING" id="646.BJD16_20930"/>
<evidence type="ECO:0000313" key="2">
    <source>
        <dbReference type="Proteomes" id="UP000179934"/>
    </source>
</evidence>
<reference evidence="1 2" key="1">
    <citation type="submission" date="2016-09" db="EMBL/GenBank/DDBJ databases">
        <title>Draft Genome Sequence of Aeromonas sobria Strain 08005, Isolated from Sick Rana catesbeiana.</title>
        <authorList>
            <person name="Yang Q."/>
        </authorList>
    </citation>
    <scope>NUCLEOTIDE SEQUENCE [LARGE SCALE GENOMIC DNA]</scope>
    <source>
        <strain evidence="1 2">08005</strain>
    </source>
</reference>
<name>A0A1S2CL85_AERSO</name>
<dbReference type="Proteomes" id="UP000179934">
    <property type="component" value="Unassembled WGS sequence"/>
</dbReference>
<gene>
    <name evidence="1" type="ORF">BJD16_20930</name>
</gene>
<sequence>MNSALSYPTVNLAKLDELWVDVAKRRGEVINLARSLPDEVYQKLRLSYLHYSADTGLVNKPNRVGDKEIRKLTSNEKGDY</sequence>
<evidence type="ECO:0000313" key="1">
    <source>
        <dbReference type="EMBL" id="OHY89326.1"/>
    </source>
</evidence>
<accession>A0A1S2CL85</accession>